<dbReference type="InterPro" id="IPR029062">
    <property type="entry name" value="Class_I_gatase-like"/>
</dbReference>
<evidence type="ECO:0000256" key="1">
    <source>
        <dbReference type="ARBA" id="ARBA00006534"/>
    </source>
</evidence>
<dbReference type="CDD" id="cd03145">
    <property type="entry name" value="GAT1_cyanophycinase"/>
    <property type="match status" value="1"/>
</dbReference>
<dbReference type="PANTHER" id="PTHR36175:SF1">
    <property type="entry name" value="CYANOPHYCINASE"/>
    <property type="match status" value="1"/>
</dbReference>
<evidence type="ECO:0000256" key="4">
    <source>
        <dbReference type="ARBA" id="ARBA00022825"/>
    </source>
</evidence>
<feature type="signal peptide" evidence="5">
    <location>
        <begin position="1"/>
        <end position="50"/>
    </location>
</feature>
<sequence length="448" mass="46986">MLSLPTPAVPNPPPIGAHMTSTLKSKAAPALLARALLAIAPLLAAEAAHAGPKYSYSYVGNPATPVRAKPVSCWQTACTPSVVLMGGGYDVAEAFRWMIAQAGITKATGGRFVILRATGSDAYNPYVYSRLGTVDTTTSRNYEMVGGLDLGVTSVETLVIPSRTAAADPFVLDVISKASAIFIAGGDQADYYQYWQSTPLAAALQRAVDAGIPIGGTSAGNAMLGQYAFVALNDTVTSDEALANPFNRYMTIDPLNTSSGKFIQTGSFIGIPGLEKTITDDHFNTRDRLGRLVGFVSRIGDGCPGGVERFDQVLGIGVDEETAVLVSGPRGGVKAQLVANPYNPENTTAPYAPQNSAYFTKLARTPAQCAAKKTLDINSGVQVYRLSAQVAQPSPYPSAPQYSFKTNATFNLSSWTQQTPTTYADGSSLNGPFVYGTAGGAILGAQVR</sequence>
<evidence type="ECO:0000256" key="3">
    <source>
        <dbReference type="ARBA" id="ARBA00022801"/>
    </source>
</evidence>
<dbReference type="Gene3D" id="3.40.50.880">
    <property type="match status" value="1"/>
</dbReference>
<keyword evidence="2" id="KW-0645">Protease</keyword>
<keyword evidence="5" id="KW-0732">Signal</keyword>
<dbReference type="InterPro" id="IPR005320">
    <property type="entry name" value="Peptidase_S51"/>
</dbReference>
<dbReference type="PANTHER" id="PTHR36175">
    <property type="entry name" value="CYANOPHYCINASE"/>
    <property type="match status" value="1"/>
</dbReference>
<dbReference type="AlphaFoldDB" id="A0A7X3KAU9"/>
<keyword evidence="4" id="KW-0720">Serine protease</keyword>
<gene>
    <name evidence="6" type="ORF">GPY61_27960</name>
</gene>
<evidence type="ECO:0000313" key="7">
    <source>
        <dbReference type="Proteomes" id="UP000443353"/>
    </source>
</evidence>
<keyword evidence="7" id="KW-1185">Reference proteome</keyword>
<keyword evidence="3" id="KW-0378">Hydrolase</keyword>
<proteinExistence type="inferred from homology"/>
<evidence type="ECO:0000256" key="5">
    <source>
        <dbReference type="SAM" id="SignalP"/>
    </source>
</evidence>
<dbReference type="GO" id="GO:0006508">
    <property type="term" value="P:proteolysis"/>
    <property type="evidence" value="ECO:0007669"/>
    <property type="project" value="UniProtKB-KW"/>
</dbReference>
<protein>
    <submittedName>
        <fullName evidence="6">Cyanophycinase</fullName>
    </submittedName>
</protein>
<comment type="similarity">
    <text evidence="1">Belongs to the peptidase S51 family.</text>
</comment>
<dbReference type="GO" id="GO:0008236">
    <property type="term" value="F:serine-type peptidase activity"/>
    <property type="evidence" value="ECO:0007669"/>
    <property type="project" value="UniProtKB-KW"/>
</dbReference>
<dbReference type="SUPFAM" id="SSF52317">
    <property type="entry name" value="Class I glutamine amidotransferase-like"/>
    <property type="match status" value="1"/>
</dbReference>
<dbReference type="Proteomes" id="UP000443353">
    <property type="component" value="Unassembled WGS sequence"/>
</dbReference>
<name>A0A7X3KAU9_9BURK</name>
<reference evidence="6 7" key="1">
    <citation type="submission" date="2019-12" db="EMBL/GenBank/DDBJ databases">
        <authorList>
            <person name="Li C."/>
            <person name="Zhao J."/>
        </authorList>
    </citation>
    <scope>NUCLEOTIDE SEQUENCE [LARGE SCALE GENOMIC DNA]</scope>
    <source>
        <strain evidence="6 7">NEAU-DD11</strain>
    </source>
</reference>
<evidence type="ECO:0000256" key="2">
    <source>
        <dbReference type="ARBA" id="ARBA00022670"/>
    </source>
</evidence>
<organism evidence="6 7">
    <name type="scientific">Massilia cellulosiltytica</name>
    <dbReference type="NCBI Taxonomy" id="2683234"/>
    <lineage>
        <taxon>Bacteria</taxon>
        <taxon>Pseudomonadati</taxon>
        <taxon>Pseudomonadota</taxon>
        <taxon>Betaproteobacteria</taxon>
        <taxon>Burkholderiales</taxon>
        <taxon>Oxalobacteraceae</taxon>
        <taxon>Telluria group</taxon>
        <taxon>Massilia</taxon>
    </lineage>
</organism>
<dbReference type="EMBL" id="WSES01000009">
    <property type="protein sequence ID" value="MVW63770.1"/>
    <property type="molecule type" value="Genomic_DNA"/>
</dbReference>
<evidence type="ECO:0000313" key="6">
    <source>
        <dbReference type="EMBL" id="MVW63770.1"/>
    </source>
</evidence>
<feature type="chain" id="PRO_5030983183" evidence="5">
    <location>
        <begin position="51"/>
        <end position="448"/>
    </location>
</feature>
<comment type="caution">
    <text evidence="6">The sequence shown here is derived from an EMBL/GenBank/DDBJ whole genome shotgun (WGS) entry which is preliminary data.</text>
</comment>
<dbReference type="Pfam" id="PF03575">
    <property type="entry name" value="Peptidase_S51"/>
    <property type="match status" value="1"/>
</dbReference>
<accession>A0A7X3KAU9</accession>